<dbReference type="InterPro" id="IPR050707">
    <property type="entry name" value="HTH_MetabolicPath_Reg"/>
</dbReference>
<dbReference type="OrthoDB" id="5242615at2"/>
<dbReference type="PANTHER" id="PTHR30136">
    <property type="entry name" value="HELIX-TURN-HELIX TRANSCRIPTIONAL REGULATOR, ICLR FAMILY"/>
    <property type="match status" value="1"/>
</dbReference>
<organism evidence="2 3">
    <name type="scientific">Xylanimonas allomyrinae</name>
    <dbReference type="NCBI Taxonomy" id="2509459"/>
    <lineage>
        <taxon>Bacteria</taxon>
        <taxon>Bacillati</taxon>
        <taxon>Actinomycetota</taxon>
        <taxon>Actinomycetes</taxon>
        <taxon>Micrococcales</taxon>
        <taxon>Promicromonosporaceae</taxon>
        <taxon>Xylanimonas</taxon>
    </lineage>
</organism>
<dbReference type="SMART" id="SM00346">
    <property type="entry name" value="HTH_ICLR"/>
    <property type="match status" value="1"/>
</dbReference>
<dbReference type="GO" id="GO:0045892">
    <property type="term" value="P:negative regulation of DNA-templated transcription"/>
    <property type="evidence" value="ECO:0007669"/>
    <property type="project" value="TreeGrafter"/>
</dbReference>
<dbReference type="KEGG" id="xyl:ET495_11335"/>
<evidence type="ECO:0000259" key="1">
    <source>
        <dbReference type="PROSITE" id="PS51077"/>
    </source>
</evidence>
<keyword evidence="3" id="KW-1185">Reference proteome</keyword>
<reference evidence="2 3" key="1">
    <citation type="submission" date="2019-01" db="EMBL/GenBank/DDBJ databases">
        <title>Genome sequencing of strain 2JSPR-7.</title>
        <authorList>
            <person name="Heo J."/>
            <person name="Kim S.-J."/>
            <person name="Kim J.-S."/>
            <person name="Hong S.-B."/>
            <person name="Kwon S.-W."/>
        </authorList>
    </citation>
    <scope>NUCLEOTIDE SEQUENCE [LARGE SCALE GENOMIC DNA]</scope>
    <source>
        <strain evidence="2 3">2JSPR-7</strain>
    </source>
</reference>
<name>A0A4P6ELQ4_9MICO</name>
<protein>
    <recommendedName>
        <fullName evidence="1">HTH iclR-type domain-containing protein</fullName>
    </recommendedName>
</protein>
<dbReference type="Proteomes" id="UP000291758">
    <property type="component" value="Chromosome"/>
</dbReference>
<evidence type="ECO:0000313" key="3">
    <source>
        <dbReference type="Proteomes" id="UP000291758"/>
    </source>
</evidence>
<proteinExistence type="predicted"/>
<dbReference type="EMBL" id="CP035495">
    <property type="protein sequence ID" value="QAY63740.1"/>
    <property type="molecule type" value="Genomic_DNA"/>
</dbReference>
<dbReference type="GO" id="GO:0003700">
    <property type="term" value="F:DNA-binding transcription factor activity"/>
    <property type="evidence" value="ECO:0007669"/>
    <property type="project" value="TreeGrafter"/>
</dbReference>
<dbReference type="Pfam" id="PF09339">
    <property type="entry name" value="HTH_IclR"/>
    <property type="match status" value="1"/>
</dbReference>
<dbReference type="AlphaFoldDB" id="A0A4P6ELQ4"/>
<dbReference type="InterPro" id="IPR005471">
    <property type="entry name" value="Tscrpt_reg_IclR_N"/>
</dbReference>
<dbReference type="Gene3D" id="1.10.10.10">
    <property type="entry name" value="Winged helix-like DNA-binding domain superfamily/Winged helix DNA-binding domain"/>
    <property type="match status" value="1"/>
</dbReference>
<dbReference type="InterPro" id="IPR036388">
    <property type="entry name" value="WH-like_DNA-bd_sf"/>
</dbReference>
<evidence type="ECO:0000313" key="2">
    <source>
        <dbReference type="EMBL" id="QAY63740.1"/>
    </source>
</evidence>
<dbReference type="PROSITE" id="PS51077">
    <property type="entry name" value="HTH_ICLR"/>
    <property type="match status" value="1"/>
</dbReference>
<dbReference type="PANTHER" id="PTHR30136:SF35">
    <property type="entry name" value="HTH-TYPE TRANSCRIPTIONAL REGULATOR RV1719"/>
    <property type="match status" value="1"/>
</dbReference>
<feature type="domain" description="HTH iclR-type" evidence="1">
    <location>
        <begin position="31"/>
        <end position="93"/>
    </location>
</feature>
<gene>
    <name evidence="2" type="ORF">ET495_11335</name>
</gene>
<dbReference type="SUPFAM" id="SSF46785">
    <property type="entry name" value="Winged helix' DNA-binding domain"/>
    <property type="match status" value="1"/>
</dbReference>
<dbReference type="InterPro" id="IPR036390">
    <property type="entry name" value="WH_DNA-bd_sf"/>
</dbReference>
<dbReference type="RefSeq" id="WP_129204900.1">
    <property type="nucleotide sequence ID" value="NZ_CP035495.1"/>
</dbReference>
<dbReference type="GO" id="GO:0003677">
    <property type="term" value="F:DNA binding"/>
    <property type="evidence" value="ECO:0007669"/>
    <property type="project" value="InterPro"/>
</dbReference>
<sequence length="227" mass="23116">MGRPVFASPDAAARLLGAPAAPGDDVGGRQPRAVRHALQVLACVAAAGAGVTAQEISAALGLSRATTYRLVQILVEDEYLVRLPDLRGFALGHRVAALAPRPTPPRPPRAARDVLARVRAETRGGVHLVRLDAPVPVVVDEDPDFPLVAGPGARELLDAACDCLASGAGSVLRSAGAWSAAGAVTTDDDGRAVAALVVLVPSDRLPDPEGTAARLGAAARRLGPLLA</sequence>
<accession>A0A4P6ELQ4</accession>